<dbReference type="OrthoDB" id="337486at2759"/>
<organism evidence="2 3">
    <name type="scientific">Arthrobotrys flagrans</name>
    <name type="common">Nematode-trapping fungus</name>
    <name type="synonym">Trichothecium flagrans</name>
    <dbReference type="NCBI Taxonomy" id="97331"/>
    <lineage>
        <taxon>Eukaryota</taxon>
        <taxon>Fungi</taxon>
        <taxon>Dikarya</taxon>
        <taxon>Ascomycota</taxon>
        <taxon>Pezizomycotina</taxon>
        <taxon>Orbiliomycetes</taxon>
        <taxon>Orbiliales</taxon>
        <taxon>Orbiliaceae</taxon>
        <taxon>Arthrobotrys</taxon>
    </lineage>
</organism>
<sequence>MPVSTQSKLNFTSKKNVPNQKAITHDIVVRASAPPSKSGEEQKALTAETKHEAEKQSKKEEGDEEKEEEEEEEEEEPKIEIVAGDSTQRPTIVKLDDEEQEEEALFQEELIEKPRLDLGLDKKLSDKAYEITHRQIQSYYKDIENSRICPAVHQEGLTEYEKILRHFDLSSQYGPCVGVSRFKRWERAERLGLGPPIEVLAVLLKAELGEGVEKPPKDWKLAPADVREDVGSIAYINQLIATHTE</sequence>
<dbReference type="Pfam" id="PF04081">
    <property type="entry name" value="DNA_pol_delta_4"/>
    <property type="match status" value="1"/>
</dbReference>
<dbReference type="PANTHER" id="PTHR14303">
    <property type="entry name" value="DNA POLYMERASE DELTA SUBUNIT 4"/>
    <property type="match status" value="1"/>
</dbReference>
<reference evidence="2 3" key="1">
    <citation type="submission" date="2019-01" db="EMBL/GenBank/DDBJ databases">
        <title>Intercellular communication is required for trap formation in the nematode-trapping fungus Duddingtonia flagrans.</title>
        <authorList>
            <person name="Youssar L."/>
            <person name="Wernet V."/>
            <person name="Hensel N."/>
            <person name="Hildebrandt H.-G."/>
            <person name="Fischer R."/>
        </authorList>
    </citation>
    <scope>NUCLEOTIDE SEQUENCE [LARGE SCALE GENOMIC DNA]</scope>
    <source>
        <strain evidence="2 3">CBS H-5679</strain>
    </source>
</reference>
<evidence type="ECO:0000256" key="1">
    <source>
        <dbReference type="SAM" id="MobiDB-lite"/>
    </source>
</evidence>
<name>A0A436ZZP6_ARTFL</name>
<dbReference type="Proteomes" id="UP000283090">
    <property type="component" value="Unassembled WGS sequence"/>
</dbReference>
<dbReference type="RefSeq" id="XP_067489988.1">
    <property type="nucleotide sequence ID" value="XM_067635573.1"/>
</dbReference>
<feature type="compositionally biased region" description="Basic and acidic residues" evidence="1">
    <location>
        <begin position="38"/>
        <end position="61"/>
    </location>
</feature>
<proteinExistence type="predicted"/>
<dbReference type="GeneID" id="93588504"/>
<dbReference type="GO" id="GO:0003887">
    <property type="term" value="F:DNA-directed DNA polymerase activity"/>
    <property type="evidence" value="ECO:0007669"/>
    <property type="project" value="TreeGrafter"/>
</dbReference>
<dbReference type="VEuPathDB" id="FungiDB:DFL_006193"/>
<evidence type="ECO:0000313" key="3">
    <source>
        <dbReference type="Proteomes" id="UP000283090"/>
    </source>
</evidence>
<feature type="compositionally biased region" description="Acidic residues" evidence="1">
    <location>
        <begin position="62"/>
        <end position="77"/>
    </location>
</feature>
<dbReference type="GO" id="GO:0000731">
    <property type="term" value="P:DNA synthesis involved in DNA repair"/>
    <property type="evidence" value="ECO:0007669"/>
    <property type="project" value="InterPro"/>
</dbReference>
<evidence type="ECO:0000313" key="2">
    <source>
        <dbReference type="EMBL" id="RVD84444.1"/>
    </source>
</evidence>
<keyword evidence="3" id="KW-1185">Reference proteome</keyword>
<feature type="region of interest" description="Disordered" evidence="1">
    <location>
        <begin position="1"/>
        <end position="81"/>
    </location>
</feature>
<dbReference type="GO" id="GO:0006261">
    <property type="term" value="P:DNA-templated DNA replication"/>
    <property type="evidence" value="ECO:0007669"/>
    <property type="project" value="TreeGrafter"/>
</dbReference>
<feature type="compositionally biased region" description="Polar residues" evidence="1">
    <location>
        <begin position="1"/>
        <end position="22"/>
    </location>
</feature>
<dbReference type="GO" id="GO:0043625">
    <property type="term" value="C:delta DNA polymerase complex"/>
    <property type="evidence" value="ECO:0007669"/>
    <property type="project" value="TreeGrafter"/>
</dbReference>
<protein>
    <recommendedName>
        <fullName evidence="4">DNA polymerase delta subunit 4</fullName>
    </recommendedName>
</protein>
<dbReference type="AlphaFoldDB" id="A0A436ZZP6"/>
<evidence type="ECO:0008006" key="4">
    <source>
        <dbReference type="Google" id="ProtNLM"/>
    </source>
</evidence>
<accession>A0A436ZZP6</accession>
<dbReference type="STRING" id="97331.A0A436ZZP6"/>
<comment type="caution">
    <text evidence="2">The sequence shown here is derived from an EMBL/GenBank/DDBJ whole genome shotgun (WGS) entry which is preliminary data.</text>
</comment>
<dbReference type="InterPro" id="IPR007218">
    <property type="entry name" value="DNA_pol_delta_4"/>
</dbReference>
<gene>
    <name evidence="2" type="ORF">DFL_006193</name>
</gene>
<dbReference type="PANTHER" id="PTHR14303:SF0">
    <property type="entry name" value="DNA POLYMERASE DELTA SUBUNIT 4"/>
    <property type="match status" value="1"/>
</dbReference>
<dbReference type="EMBL" id="SAEB01000007">
    <property type="protein sequence ID" value="RVD84444.1"/>
    <property type="molecule type" value="Genomic_DNA"/>
</dbReference>